<evidence type="ECO:0000256" key="1">
    <source>
        <dbReference type="SAM" id="Phobius"/>
    </source>
</evidence>
<feature type="transmembrane region" description="Helical" evidence="1">
    <location>
        <begin position="87"/>
        <end position="107"/>
    </location>
</feature>
<dbReference type="EMBL" id="OW970315">
    <property type="protein sequence ID" value="CAH6337795.1"/>
    <property type="molecule type" value="Genomic_DNA"/>
</dbReference>
<dbReference type="Proteomes" id="UP001158961">
    <property type="component" value="Chromosome"/>
</dbReference>
<protein>
    <submittedName>
        <fullName evidence="2">Uncharacterized protein</fullName>
    </submittedName>
</protein>
<proteinExistence type="predicted"/>
<evidence type="ECO:0000313" key="2">
    <source>
        <dbReference type="EMBL" id="CAH6337795.1"/>
    </source>
</evidence>
<organism evidence="2 3">
    <name type="scientific">Enterobacter agglomerans</name>
    <name type="common">Erwinia herbicola</name>
    <name type="synonym">Pantoea agglomerans</name>
    <dbReference type="NCBI Taxonomy" id="549"/>
    <lineage>
        <taxon>Bacteria</taxon>
        <taxon>Pseudomonadati</taxon>
        <taxon>Pseudomonadota</taxon>
        <taxon>Gammaproteobacteria</taxon>
        <taxon>Enterobacterales</taxon>
        <taxon>Erwiniaceae</taxon>
        <taxon>Pantoea</taxon>
        <taxon>Pantoea agglomerans group</taxon>
    </lineage>
</organism>
<name>A0AAN2FFT8_ENTAG</name>
<dbReference type="RefSeq" id="WP_031593006.1">
    <property type="nucleotide sequence ID" value="NZ_JNVA01000041.1"/>
</dbReference>
<reference evidence="2" key="1">
    <citation type="submission" date="2022-05" db="EMBL/GenBank/DDBJ databases">
        <authorList>
            <person name="Pothier F. J."/>
        </authorList>
    </citation>
    <scope>NUCLEOTIDE SEQUENCE</scope>
    <source>
        <strain evidence="2">DAPP-PG734</strain>
    </source>
</reference>
<evidence type="ECO:0000313" key="3">
    <source>
        <dbReference type="Proteomes" id="UP001158961"/>
    </source>
</evidence>
<keyword evidence="1" id="KW-0812">Transmembrane</keyword>
<keyword evidence="1" id="KW-0472">Membrane</keyword>
<sequence length="112" mass="12835">MHNKMTVRKVLTRAGIFLACMALFMVVSLIVADTAMKHPGEAAAFRHWMQSTRYGWLIWRLALYALVAWGLWKIRHAPGFREEFRRPLLRISVVSVLFIALCEYAMLTGPGV</sequence>
<feature type="transmembrane region" description="Helical" evidence="1">
    <location>
        <begin position="56"/>
        <end position="75"/>
    </location>
</feature>
<keyword evidence="1" id="KW-1133">Transmembrane helix</keyword>
<dbReference type="AlphaFoldDB" id="A0AAN2FFT8"/>
<accession>A0AAN2FFT8</accession>
<gene>
    <name evidence="2" type="ORF">DAPPPG734_19075</name>
</gene>